<dbReference type="GO" id="GO:0032259">
    <property type="term" value="P:methylation"/>
    <property type="evidence" value="ECO:0007669"/>
    <property type="project" value="UniProtKB-KW"/>
</dbReference>
<dbReference type="Pfam" id="PF01555">
    <property type="entry name" value="N6_N4_Mtase"/>
    <property type="match status" value="1"/>
</dbReference>
<dbReference type="PANTHER" id="PTHR13370">
    <property type="entry name" value="RNA METHYLASE-RELATED"/>
    <property type="match status" value="1"/>
</dbReference>
<dbReference type="InterPro" id="IPR017985">
    <property type="entry name" value="MeTrfase_CN4_CS"/>
</dbReference>
<dbReference type="Gene3D" id="3.40.50.150">
    <property type="entry name" value="Vaccinia Virus protein VP39"/>
    <property type="match status" value="1"/>
</dbReference>
<dbReference type="AlphaFoldDB" id="A0A517YCB2"/>
<comment type="catalytic activity">
    <reaction evidence="7">
        <text>a 2'-deoxycytidine in DNA + S-adenosyl-L-methionine = an N(4)-methyl-2'-deoxycytidine in DNA + S-adenosyl-L-homocysteine + H(+)</text>
        <dbReference type="Rhea" id="RHEA:16857"/>
        <dbReference type="Rhea" id="RHEA-COMP:11369"/>
        <dbReference type="Rhea" id="RHEA-COMP:13674"/>
        <dbReference type="ChEBI" id="CHEBI:15378"/>
        <dbReference type="ChEBI" id="CHEBI:57856"/>
        <dbReference type="ChEBI" id="CHEBI:59789"/>
        <dbReference type="ChEBI" id="CHEBI:85452"/>
        <dbReference type="ChEBI" id="CHEBI:137933"/>
        <dbReference type="EC" id="2.1.1.113"/>
    </reaction>
</comment>
<evidence type="ECO:0000256" key="5">
    <source>
        <dbReference type="ARBA" id="ARBA00022747"/>
    </source>
</evidence>
<dbReference type="PRINTS" id="PR00508">
    <property type="entry name" value="S21N4MTFRASE"/>
</dbReference>
<protein>
    <recommendedName>
        <fullName evidence="8">Methyltransferase</fullName>
        <ecNumber evidence="8">2.1.1.-</ecNumber>
    </recommendedName>
</protein>
<dbReference type="InterPro" id="IPR029063">
    <property type="entry name" value="SAM-dependent_MTases_sf"/>
</dbReference>
<accession>A0A517YCB2</accession>
<dbReference type="EC" id="2.1.1.-" evidence="8"/>
<feature type="region of interest" description="Disordered" evidence="9">
    <location>
        <begin position="178"/>
        <end position="201"/>
    </location>
</feature>
<comment type="similarity">
    <text evidence="1">Belongs to the N(4)/N(6)-methyltransferase family. N(4) subfamily.</text>
</comment>
<dbReference type="GO" id="GO:0008170">
    <property type="term" value="F:N-methyltransferase activity"/>
    <property type="evidence" value="ECO:0007669"/>
    <property type="project" value="InterPro"/>
</dbReference>
<evidence type="ECO:0000256" key="6">
    <source>
        <dbReference type="ARBA" id="ARBA00023125"/>
    </source>
</evidence>
<evidence type="ECO:0000256" key="2">
    <source>
        <dbReference type="ARBA" id="ARBA00022603"/>
    </source>
</evidence>
<evidence type="ECO:0000256" key="7">
    <source>
        <dbReference type="ARBA" id="ARBA00049120"/>
    </source>
</evidence>
<evidence type="ECO:0000256" key="4">
    <source>
        <dbReference type="ARBA" id="ARBA00022691"/>
    </source>
</evidence>
<keyword evidence="12" id="KW-1185">Reference proteome</keyword>
<dbReference type="GO" id="GO:0005737">
    <property type="term" value="C:cytoplasm"/>
    <property type="evidence" value="ECO:0007669"/>
    <property type="project" value="TreeGrafter"/>
</dbReference>
<dbReference type="Proteomes" id="UP000315017">
    <property type="component" value="Chromosome"/>
</dbReference>
<feature type="compositionally biased region" description="Basic residues" evidence="9">
    <location>
        <begin position="180"/>
        <end position="189"/>
    </location>
</feature>
<dbReference type="InterPro" id="IPR002941">
    <property type="entry name" value="DNA_methylase_N4/N6"/>
</dbReference>
<evidence type="ECO:0000313" key="12">
    <source>
        <dbReference type="Proteomes" id="UP000315017"/>
    </source>
</evidence>
<dbReference type="PANTHER" id="PTHR13370:SF3">
    <property type="entry name" value="TRNA (GUANINE(10)-N2)-METHYLTRANSFERASE HOMOLOG"/>
    <property type="match status" value="1"/>
</dbReference>
<dbReference type="GO" id="GO:0015667">
    <property type="term" value="F:site-specific DNA-methyltransferase (cytosine-N4-specific) activity"/>
    <property type="evidence" value="ECO:0007669"/>
    <property type="project" value="UniProtKB-EC"/>
</dbReference>
<evidence type="ECO:0000259" key="10">
    <source>
        <dbReference type="Pfam" id="PF01555"/>
    </source>
</evidence>
<keyword evidence="4" id="KW-0949">S-adenosyl-L-methionine</keyword>
<dbReference type="InterPro" id="IPR001091">
    <property type="entry name" value="RM_Methyltransferase"/>
</dbReference>
<dbReference type="RefSeq" id="WP_202921831.1">
    <property type="nucleotide sequence ID" value="NZ_CP036274.1"/>
</dbReference>
<organism evidence="11 12">
    <name type="scientific">Anatilimnocola aggregata</name>
    <dbReference type="NCBI Taxonomy" id="2528021"/>
    <lineage>
        <taxon>Bacteria</taxon>
        <taxon>Pseudomonadati</taxon>
        <taxon>Planctomycetota</taxon>
        <taxon>Planctomycetia</taxon>
        <taxon>Pirellulales</taxon>
        <taxon>Pirellulaceae</taxon>
        <taxon>Anatilimnocola</taxon>
    </lineage>
</organism>
<evidence type="ECO:0000256" key="9">
    <source>
        <dbReference type="SAM" id="MobiDB-lite"/>
    </source>
</evidence>
<evidence type="ECO:0000256" key="8">
    <source>
        <dbReference type="RuleBase" id="RU362026"/>
    </source>
</evidence>
<evidence type="ECO:0000256" key="1">
    <source>
        <dbReference type="ARBA" id="ARBA00010203"/>
    </source>
</evidence>
<dbReference type="REBASE" id="355805">
    <property type="entry name" value="M.PbaETAA8ORF29760P"/>
</dbReference>
<dbReference type="GO" id="GO:0009307">
    <property type="term" value="P:DNA restriction-modification system"/>
    <property type="evidence" value="ECO:0007669"/>
    <property type="project" value="UniProtKB-KW"/>
</dbReference>
<keyword evidence="3 11" id="KW-0808">Transferase</keyword>
<dbReference type="EMBL" id="CP036274">
    <property type="protein sequence ID" value="QDU27885.1"/>
    <property type="molecule type" value="Genomic_DNA"/>
</dbReference>
<proteinExistence type="inferred from homology"/>
<name>A0A517YCB2_9BACT</name>
<dbReference type="PROSITE" id="PS00093">
    <property type="entry name" value="N4_MTASE"/>
    <property type="match status" value="1"/>
</dbReference>
<sequence length="303" mass="33879">MPQDKLATDSAPAVKSNAVKLNTVHSGDSLSVLSKWPSEFVDCVVTSPPYYQQRDYHGQKKQVGREESPQHYVERLKRLFAEVRRVLKSTGSLWLVIGDKYEEGAQLGLPWRVALALVDEGWILRSDCIWHKPNAMPSSTKTRPTTDHEYIFLLTKSADYFYNADAVREPHVTFTEKSKMKGGRGHFGKRGGTPEVGKNAGDTNLHNGRWDQAFHPLGRNKRTVWSIPLSKFRGAHFAVFPESLVRTCLLASCPANGVVLDPFLGSGTTAVVAQELGHSYLGIDVAPEYCKLARERLKQARLF</sequence>
<gene>
    <name evidence="11" type="primary">dpnA_4</name>
    <name evidence="11" type="ORF">ETAA8_29760</name>
</gene>
<evidence type="ECO:0000256" key="3">
    <source>
        <dbReference type="ARBA" id="ARBA00022679"/>
    </source>
</evidence>
<evidence type="ECO:0000313" key="11">
    <source>
        <dbReference type="EMBL" id="QDU27885.1"/>
    </source>
</evidence>
<feature type="domain" description="DNA methylase N-4/N-6" evidence="10">
    <location>
        <begin position="41"/>
        <end position="294"/>
    </location>
</feature>
<dbReference type="SUPFAM" id="SSF53335">
    <property type="entry name" value="S-adenosyl-L-methionine-dependent methyltransferases"/>
    <property type="match status" value="1"/>
</dbReference>
<keyword evidence="2 11" id="KW-0489">Methyltransferase</keyword>
<dbReference type="KEGG" id="aagg:ETAA8_29760"/>
<keyword evidence="6" id="KW-0238">DNA-binding</keyword>
<reference evidence="11 12" key="1">
    <citation type="submission" date="2019-02" db="EMBL/GenBank/DDBJ databases">
        <title>Deep-cultivation of Planctomycetes and their phenomic and genomic characterization uncovers novel biology.</title>
        <authorList>
            <person name="Wiegand S."/>
            <person name="Jogler M."/>
            <person name="Boedeker C."/>
            <person name="Pinto D."/>
            <person name="Vollmers J."/>
            <person name="Rivas-Marin E."/>
            <person name="Kohn T."/>
            <person name="Peeters S.H."/>
            <person name="Heuer A."/>
            <person name="Rast P."/>
            <person name="Oberbeckmann S."/>
            <person name="Bunk B."/>
            <person name="Jeske O."/>
            <person name="Meyerdierks A."/>
            <person name="Storesund J.E."/>
            <person name="Kallscheuer N."/>
            <person name="Luecker S."/>
            <person name="Lage O.M."/>
            <person name="Pohl T."/>
            <person name="Merkel B.J."/>
            <person name="Hornburger P."/>
            <person name="Mueller R.-W."/>
            <person name="Bruemmer F."/>
            <person name="Labrenz M."/>
            <person name="Spormann A.M."/>
            <person name="Op den Camp H."/>
            <person name="Overmann J."/>
            <person name="Amann R."/>
            <person name="Jetten M.S.M."/>
            <person name="Mascher T."/>
            <person name="Medema M.H."/>
            <person name="Devos D.P."/>
            <person name="Kaster A.-K."/>
            <person name="Ovreas L."/>
            <person name="Rohde M."/>
            <person name="Galperin M.Y."/>
            <person name="Jogler C."/>
        </authorList>
    </citation>
    <scope>NUCLEOTIDE SEQUENCE [LARGE SCALE GENOMIC DNA]</scope>
    <source>
        <strain evidence="11 12">ETA_A8</strain>
    </source>
</reference>
<dbReference type="GO" id="GO:0003677">
    <property type="term" value="F:DNA binding"/>
    <property type="evidence" value="ECO:0007669"/>
    <property type="project" value="UniProtKB-KW"/>
</dbReference>
<keyword evidence="5" id="KW-0680">Restriction system</keyword>